<dbReference type="AlphaFoldDB" id="B4VNB0"/>
<evidence type="ECO:0000313" key="1">
    <source>
        <dbReference type="EMBL" id="EDX76519.1"/>
    </source>
</evidence>
<dbReference type="Proteomes" id="UP000003835">
    <property type="component" value="Unassembled WGS sequence"/>
</dbReference>
<accession>B4VNB0</accession>
<gene>
    <name evidence="1" type="ORF">MC7420_4775</name>
</gene>
<organism evidence="1 2">
    <name type="scientific">Coleofasciculus chthonoplastes PCC 7420</name>
    <dbReference type="NCBI Taxonomy" id="118168"/>
    <lineage>
        <taxon>Bacteria</taxon>
        <taxon>Bacillati</taxon>
        <taxon>Cyanobacteriota</taxon>
        <taxon>Cyanophyceae</taxon>
        <taxon>Coleofasciculales</taxon>
        <taxon>Coleofasciculaceae</taxon>
        <taxon>Coleofasciculus</taxon>
    </lineage>
</organism>
<sequence length="51" mass="5946">MWHPARKRDRVQFQDAIQEQVSAQVQQLLDPKVAERNQFAAPCLTARIQVE</sequence>
<dbReference type="HOGENOM" id="CLU_3097681_0_0_3"/>
<evidence type="ECO:0000313" key="2">
    <source>
        <dbReference type="Proteomes" id="UP000003835"/>
    </source>
</evidence>
<reference evidence="1 2" key="1">
    <citation type="submission" date="2008-07" db="EMBL/GenBank/DDBJ databases">
        <authorList>
            <person name="Tandeau de Marsac N."/>
            <person name="Ferriera S."/>
            <person name="Johnson J."/>
            <person name="Kravitz S."/>
            <person name="Beeson K."/>
            <person name="Sutton G."/>
            <person name="Rogers Y.-H."/>
            <person name="Friedman R."/>
            <person name="Frazier M."/>
            <person name="Venter J.C."/>
        </authorList>
    </citation>
    <scope>NUCLEOTIDE SEQUENCE [LARGE SCALE GENOMIC DNA]</scope>
    <source>
        <strain evidence="1 2">PCC 7420</strain>
    </source>
</reference>
<protein>
    <submittedName>
        <fullName evidence="1">Uncharacterized protein</fullName>
    </submittedName>
</protein>
<name>B4VNB0_9CYAN</name>
<keyword evidence="2" id="KW-1185">Reference proteome</keyword>
<dbReference type="EMBL" id="DS989846">
    <property type="protein sequence ID" value="EDX76519.1"/>
    <property type="molecule type" value="Genomic_DNA"/>
</dbReference>
<proteinExistence type="predicted"/>